<comment type="caution">
    <text evidence="1">The sequence shown here is derived from an EMBL/GenBank/DDBJ whole genome shotgun (WGS) entry which is preliminary data.</text>
</comment>
<evidence type="ECO:0000313" key="4">
    <source>
        <dbReference type="Proteomes" id="UP000320913"/>
    </source>
</evidence>
<organism evidence="1 3">
    <name type="scientific">Eiseniibacteriota bacterium</name>
    <dbReference type="NCBI Taxonomy" id="2212470"/>
    <lineage>
        <taxon>Bacteria</taxon>
        <taxon>Candidatus Eiseniibacteriota</taxon>
    </lineage>
</organism>
<name>A0A538S7D6_UNCEI</name>
<dbReference type="EMBL" id="VBOV01000169">
    <property type="protein sequence ID" value="TMQ57406.1"/>
    <property type="molecule type" value="Genomic_DNA"/>
</dbReference>
<dbReference type="AlphaFoldDB" id="A0A538S7D6"/>
<dbReference type="EMBL" id="VBOR01000117">
    <property type="protein sequence ID" value="TMQ47297.1"/>
    <property type="molecule type" value="Genomic_DNA"/>
</dbReference>
<evidence type="ECO:0000313" key="1">
    <source>
        <dbReference type="EMBL" id="TMQ47297.1"/>
    </source>
</evidence>
<dbReference type="Proteomes" id="UP000320913">
    <property type="component" value="Unassembled WGS sequence"/>
</dbReference>
<evidence type="ECO:0000313" key="2">
    <source>
        <dbReference type="EMBL" id="TMQ57406.1"/>
    </source>
</evidence>
<protein>
    <submittedName>
        <fullName evidence="1">Uncharacterized protein</fullName>
    </submittedName>
</protein>
<proteinExistence type="predicted"/>
<gene>
    <name evidence="1" type="ORF">E6K71_10270</name>
    <name evidence="2" type="ORF">E6K75_07015</name>
</gene>
<reference evidence="3 4" key="1">
    <citation type="journal article" date="2019" name="Nat. Microbiol.">
        <title>Mediterranean grassland soil C-N compound turnover is dependent on rainfall and depth, and is mediated by genomically divergent microorganisms.</title>
        <authorList>
            <person name="Diamond S."/>
            <person name="Andeer P.F."/>
            <person name="Li Z."/>
            <person name="Crits-Christoph A."/>
            <person name="Burstein D."/>
            <person name="Anantharaman K."/>
            <person name="Lane K.R."/>
            <person name="Thomas B.C."/>
            <person name="Pan C."/>
            <person name="Northen T.R."/>
            <person name="Banfield J.F."/>
        </authorList>
    </citation>
    <scope>NUCLEOTIDE SEQUENCE [LARGE SCALE GENOMIC DNA]</scope>
    <source>
        <strain evidence="1">WS_1</strain>
        <strain evidence="2">WS_5</strain>
    </source>
</reference>
<evidence type="ECO:0000313" key="3">
    <source>
        <dbReference type="Proteomes" id="UP000316292"/>
    </source>
</evidence>
<accession>A0A538S7D6</accession>
<dbReference type="Proteomes" id="UP000316292">
    <property type="component" value="Unassembled WGS sequence"/>
</dbReference>
<sequence length="93" mass="9605">MSKRFILILGLATLFTVTLLLVGAMAPKATSPQAKTPYVSALSNLAVGTAVAAPHGCNKRSCEVLQGIYSCRFSGAPESCKIQQGRCVSSGGC</sequence>